<evidence type="ECO:0008006" key="3">
    <source>
        <dbReference type="Google" id="ProtNLM"/>
    </source>
</evidence>
<proteinExistence type="predicted"/>
<name>A0A835I702_9MAGN</name>
<sequence length="162" mass="18130">MGAEPRLRAAPRIRECCWMLPEGNEIEVNIGGESKGNPGRHLGITTNYMTESLAILESVEIAAQRGWHQLWEVFDFVGTVCVGSSVWKVQNPLNETIHISPTTENTNQGEDGYEEIKQTIEDVVNEFAELFEIGEAFVDAIQSDVSEDVVQNDESEDDRRCT</sequence>
<comment type="caution">
    <text evidence="1">The sequence shown here is derived from an EMBL/GenBank/DDBJ whole genome shotgun (WGS) entry which is preliminary data.</text>
</comment>
<reference evidence="1 2" key="1">
    <citation type="submission" date="2020-10" db="EMBL/GenBank/DDBJ databases">
        <title>The Coptis chinensis genome and diversification of protoberbering-type alkaloids.</title>
        <authorList>
            <person name="Wang B."/>
            <person name="Shu S."/>
            <person name="Song C."/>
            <person name="Liu Y."/>
        </authorList>
    </citation>
    <scope>NUCLEOTIDE SEQUENCE [LARGE SCALE GENOMIC DNA]</scope>
    <source>
        <strain evidence="1">HL-2020</strain>
        <tissue evidence="1">Leaf</tissue>
    </source>
</reference>
<keyword evidence="2" id="KW-1185">Reference proteome</keyword>
<evidence type="ECO:0000313" key="2">
    <source>
        <dbReference type="Proteomes" id="UP000631114"/>
    </source>
</evidence>
<gene>
    <name evidence="1" type="ORF">IFM89_027217</name>
</gene>
<dbReference type="Proteomes" id="UP000631114">
    <property type="component" value="Unassembled WGS sequence"/>
</dbReference>
<organism evidence="1 2">
    <name type="scientific">Coptis chinensis</name>
    <dbReference type="NCBI Taxonomy" id="261450"/>
    <lineage>
        <taxon>Eukaryota</taxon>
        <taxon>Viridiplantae</taxon>
        <taxon>Streptophyta</taxon>
        <taxon>Embryophyta</taxon>
        <taxon>Tracheophyta</taxon>
        <taxon>Spermatophyta</taxon>
        <taxon>Magnoliopsida</taxon>
        <taxon>Ranunculales</taxon>
        <taxon>Ranunculaceae</taxon>
        <taxon>Coptidoideae</taxon>
        <taxon>Coptis</taxon>
    </lineage>
</organism>
<dbReference type="EMBL" id="JADFTS010000004">
    <property type="protein sequence ID" value="KAF9611148.1"/>
    <property type="molecule type" value="Genomic_DNA"/>
</dbReference>
<dbReference type="AlphaFoldDB" id="A0A835I702"/>
<evidence type="ECO:0000313" key="1">
    <source>
        <dbReference type="EMBL" id="KAF9611148.1"/>
    </source>
</evidence>
<protein>
    <recommendedName>
        <fullName evidence="3">RNase H type-1 domain-containing protein</fullName>
    </recommendedName>
</protein>
<accession>A0A835I702</accession>